<name>A0A2S6HU66_9FIRM</name>
<dbReference type="EMBL" id="PTJA01000004">
    <property type="protein sequence ID" value="PPK81389.1"/>
    <property type="molecule type" value="Genomic_DNA"/>
</dbReference>
<keyword evidence="1" id="KW-0472">Membrane</keyword>
<evidence type="ECO:0000313" key="3">
    <source>
        <dbReference type="Proteomes" id="UP000237749"/>
    </source>
</evidence>
<accession>A0A2S6HU66</accession>
<dbReference type="Proteomes" id="UP000237749">
    <property type="component" value="Unassembled WGS sequence"/>
</dbReference>
<evidence type="ECO:0000313" key="2">
    <source>
        <dbReference type="EMBL" id="PPK81389.1"/>
    </source>
</evidence>
<sequence length="151" mass="18185">MTKKRSCFFITFVFCILFILFMIINNFNRNSLMISWIGQYTFYEFAPPNQNMKYEINVYEDDGLYAYIAIDGFHTLKRLKTKVWSRENEIMFVFYQYYTDLEGNNTLNESYNEGDILLKLKKKKGVLITEWVNIIPMLSENEYPGQYFEIK</sequence>
<dbReference type="Pfam" id="PF19453">
    <property type="entry name" value="DUF5991"/>
    <property type="match status" value="1"/>
</dbReference>
<gene>
    <name evidence="2" type="ORF">BXY41_104191</name>
</gene>
<reference evidence="2 3" key="1">
    <citation type="submission" date="2018-02" db="EMBL/GenBank/DDBJ databases">
        <title>Genomic Encyclopedia of Archaeal and Bacterial Type Strains, Phase II (KMG-II): from individual species to whole genera.</title>
        <authorList>
            <person name="Goeker M."/>
        </authorList>
    </citation>
    <scope>NUCLEOTIDE SEQUENCE [LARGE SCALE GENOMIC DNA]</scope>
    <source>
        <strain evidence="2 3">DSM 3808</strain>
    </source>
</reference>
<organism evidence="2 3">
    <name type="scientific">Lacrimispora xylanisolvens</name>
    <dbReference type="NCBI Taxonomy" id="384636"/>
    <lineage>
        <taxon>Bacteria</taxon>
        <taxon>Bacillati</taxon>
        <taxon>Bacillota</taxon>
        <taxon>Clostridia</taxon>
        <taxon>Lachnospirales</taxon>
        <taxon>Lachnospiraceae</taxon>
        <taxon>Lacrimispora</taxon>
    </lineage>
</organism>
<dbReference type="InterPro" id="IPR046033">
    <property type="entry name" value="DUF5991"/>
</dbReference>
<evidence type="ECO:0000256" key="1">
    <source>
        <dbReference type="SAM" id="Phobius"/>
    </source>
</evidence>
<proteinExistence type="predicted"/>
<keyword evidence="1" id="KW-1133">Transmembrane helix</keyword>
<feature type="transmembrane region" description="Helical" evidence="1">
    <location>
        <begin position="7"/>
        <end position="24"/>
    </location>
</feature>
<dbReference type="RefSeq" id="WP_104436483.1">
    <property type="nucleotide sequence ID" value="NZ_PTJA01000004.1"/>
</dbReference>
<dbReference type="AlphaFoldDB" id="A0A2S6HU66"/>
<protein>
    <submittedName>
        <fullName evidence="2">Uncharacterized protein</fullName>
    </submittedName>
</protein>
<keyword evidence="3" id="KW-1185">Reference proteome</keyword>
<comment type="caution">
    <text evidence="2">The sequence shown here is derived from an EMBL/GenBank/DDBJ whole genome shotgun (WGS) entry which is preliminary data.</text>
</comment>
<keyword evidence="1" id="KW-0812">Transmembrane</keyword>